<keyword evidence="1" id="KW-0472">Membrane</keyword>
<feature type="transmembrane region" description="Helical" evidence="1">
    <location>
        <begin position="126"/>
        <end position="146"/>
    </location>
</feature>
<accession>A0A9P5NWJ6</accession>
<dbReference type="Proteomes" id="UP000724874">
    <property type="component" value="Unassembled WGS sequence"/>
</dbReference>
<dbReference type="OrthoDB" id="440424at2759"/>
<dbReference type="InterPro" id="IPR038213">
    <property type="entry name" value="IFI6/IFI27-like_sf"/>
</dbReference>
<reference evidence="2" key="1">
    <citation type="submission" date="2020-11" db="EMBL/GenBank/DDBJ databases">
        <authorList>
            <consortium name="DOE Joint Genome Institute"/>
            <person name="Ahrendt S."/>
            <person name="Riley R."/>
            <person name="Andreopoulos W."/>
            <person name="LaButti K."/>
            <person name="Pangilinan J."/>
            <person name="Ruiz-duenas F.J."/>
            <person name="Barrasa J.M."/>
            <person name="Sanchez-Garcia M."/>
            <person name="Camarero S."/>
            <person name="Miyauchi S."/>
            <person name="Serrano A."/>
            <person name="Linde D."/>
            <person name="Babiker R."/>
            <person name="Drula E."/>
            <person name="Ayuso-Fernandez I."/>
            <person name="Pacheco R."/>
            <person name="Padilla G."/>
            <person name="Ferreira P."/>
            <person name="Barriuso J."/>
            <person name="Kellner H."/>
            <person name="Castanera R."/>
            <person name="Alfaro M."/>
            <person name="Ramirez L."/>
            <person name="Pisabarro A.G."/>
            <person name="Kuo A."/>
            <person name="Tritt A."/>
            <person name="Lipzen A."/>
            <person name="He G."/>
            <person name="Yan M."/>
            <person name="Ng V."/>
            <person name="Cullen D."/>
            <person name="Martin F."/>
            <person name="Rosso M.-N."/>
            <person name="Henrissat B."/>
            <person name="Hibbett D."/>
            <person name="Martinez A.T."/>
            <person name="Grigoriev I.V."/>
        </authorList>
    </citation>
    <scope>NUCLEOTIDE SEQUENCE</scope>
    <source>
        <strain evidence="2">AH 44721</strain>
    </source>
</reference>
<name>A0A9P5NWJ6_GYMJU</name>
<organism evidence="2 3">
    <name type="scientific">Gymnopilus junonius</name>
    <name type="common">Spectacular rustgill mushroom</name>
    <name type="synonym">Gymnopilus spectabilis subsp. junonius</name>
    <dbReference type="NCBI Taxonomy" id="109634"/>
    <lineage>
        <taxon>Eukaryota</taxon>
        <taxon>Fungi</taxon>
        <taxon>Dikarya</taxon>
        <taxon>Basidiomycota</taxon>
        <taxon>Agaricomycotina</taxon>
        <taxon>Agaricomycetes</taxon>
        <taxon>Agaricomycetidae</taxon>
        <taxon>Agaricales</taxon>
        <taxon>Agaricineae</taxon>
        <taxon>Hymenogastraceae</taxon>
        <taxon>Gymnopilus</taxon>
    </lineage>
</organism>
<dbReference type="AlphaFoldDB" id="A0A9P5NWJ6"/>
<keyword evidence="3" id="KW-1185">Reference proteome</keyword>
<comment type="caution">
    <text evidence="2">The sequence shown here is derived from an EMBL/GenBank/DDBJ whole genome shotgun (WGS) entry which is preliminary data.</text>
</comment>
<evidence type="ECO:0000256" key="1">
    <source>
        <dbReference type="SAM" id="Phobius"/>
    </source>
</evidence>
<gene>
    <name evidence="2" type="ORF">CPB84DRAFT_1496294</name>
</gene>
<keyword evidence="1" id="KW-1133">Transmembrane helix</keyword>
<evidence type="ECO:0000313" key="2">
    <source>
        <dbReference type="EMBL" id="KAF8909256.1"/>
    </source>
</evidence>
<dbReference type="Gene3D" id="6.10.110.10">
    <property type="match status" value="1"/>
</dbReference>
<keyword evidence="1" id="KW-0812">Transmembrane</keyword>
<evidence type="ECO:0000313" key="3">
    <source>
        <dbReference type="Proteomes" id="UP000724874"/>
    </source>
</evidence>
<dbReference type="EMBL" id="JADNYJ010000009">
    <property type="protein sequence ID" value="KAF8909256.1"/>
    <property type="molecule type" value="Genomic_DNA"/>
</dbReference>
<sequence length="151" mass="16865">MVSMTQICIPVPTLEGIGELLSTVWQGTINAAKKHPYLTGLALVFWSYYPKFPFQVVFYPFKTLFVGVRWCFGFGRTGIRGASHASRYQSEHYGGYTPKDSLFARFQSYGATSESSLFEDNEESSFLWSLFGWGLFLAGGSILLIGKGTQN</sequence>
<protein>
    <submittedName>
        <fullName evidence="2">Uncharacterized protein</fullName>
    </submittedName>
</protein>
<proteinExistence type="predicted"/>